<reference evidence="3" key="1">
    <citation type="submission" date="2016-11" db="EMBL/GenBank/DDBJ databases">
        <authorList>
            <person name="Varghese N."/>
            <person name="Submissions S."/>
        </authorList>
    </citation>
    <scope>NUCLEOTIDE SEQUENCE [LARGE SCALE GENOMIC DNA]</scope>
    <source>
        <strain evidence="3">DSM 16990</strain>
    </source>
</reference>
<organism evidence="2 3">
    <name type="scientific">Pedobacter caeni</name>
    <dbReference type="NCBI Taxonomy" id="288992"/>
    <lineage>
        <taxon>Bacteria</taxon>
        <taxon>Pseudomonadati</taxon>
        <taxon>Bacteroidota</taxon>
        <taxon>Sphingobacteriia</taxon>
        <taxon>Sphingobacteriales</taxon>
        <taxon>Sphingobacteriaceae</taxon>
        <taxon>Pedobacter</taxon>
    </lineage>
</organism>
<dbReference type="OrthoDB" id="2620172at2"/>
<dbReference type="RefSeq" id="WP_073231321.1">
    <property type="nucleotide sequence ID" value="NZ_FQUQ01000002.1"/>
</dbReference>
<dbReference type="STRING" id="288992.SAMN04488522_1021066"/>
<accession>A0A1M5B808</accession>
<dbReference type="AlphaFoldDB" id="A0A1M5B808"/>
<evidence type="ECO:0000313" key="2">
    <source>
        <dbReference type="EMBL" id="SHF38575.1"/>
    </source>
</evidence>
<dbReference type="EMBL" id="FQUQ01000002">
    <property type="protein sequence ID" value="SHF38575.1"/>
    <property type="molecule type" value="Genomic_DNA"/>
</dbReference>
<protein>
    <submittedName>
        <fullName evidence="2">Cupin domain protein</fullName>
    </submittedName>
</protein>
<dbReference type="InterPro" id="IPR014710">
    <property type="entry name" value="RmlC-like_jellyroll"/>
</dbReference>
<dbReference type="SUPFAM" id="SSF51182">
    <property type="entry name" value="RmlC-like cupins"/>
    <property type="match status" value="1"/>
</dbReference>
<proteinExistence type="predicted"/>
<keyword evidence="3" id="KW-1185">Reference proteome</keyword>
<feature type="domain" description="ChrR-like cupin" evidence="1">
    <location>
        <begin position="3"/>
        <end position="104"/>
    </location>
</feature>
<dbReference type="InterPro" id="IPR025979">
    <property type="entry name" value="ChrR-like_cupin_dom"/>
</dbReference>
<name>A0A1M5B808_9SPHI</name>
<dbReference type="Gene3D" id="2.60.120.10">
    <property type="entry name" value="Jelly Rolls"/>
    <property type="match status" value="1"/>
</dbReference>
<gene>
    <name evidence="2" type="ORF">SAMN04488522_1021066</name>
</gene>
<sequence length="114" mass="12706">MKKQITKSNETDWIPLAEEGVYTKDVFSKALRLDEATRRPLTFLLKFDAGAGYPNHSHPAGEEIYVLEGEVRFGADELHAGDYLYMPPGSSHSAFSKTGCTMLFVVPEEVVILK</sequence>
<dbReference type="Pfam" id="PF12973">
    <property type="entry name" value="Cupin_7"/>
    <property type="match status" value="1"/>
</dbReference>
<dbReference type="Proteomes" id="UP000184287">
    <property type="component" value="Unassembled WGS sequence"/>
</dbReference>
<evidence type="ECO:0000313" key="3">
    <source>
        <dbReference type="Proteomes" id="UP000184287"/>
    </source>
</evidence>
<dbReference type="InterPro" id="IPR011051">
    <property type="entry name" value="RmlC_Cupin_sf"/>
</dbReference>
<evidence type="ECO:0000259" key="1">
    <source>
        <dbReference type="Pfam" id="PF12973"/>
    </source>
</evidence>